<dbReference type="EMBL" id="AFOJ01000003">
    <property type="protein sequence ID" value="EGM52881.1"/>
    <property type="molecule type" value="Genomic_DNA"/>
</dbReference>
<dbReference type="PROSITE" id="PS00894">
    <property type="entry name" value="HTH_DEOR_1"/>
    <property type="match status" value="1"/>
</dbReference>
<dbReference type="InterPro" id="IPR001034">
    <property type="entry name" value="DeoR_HTH"/>
</dbReference>
<comment type="function">
    <text evidence="6">Repressor of the lactose catabolism operon. Galactose-6-phosphate is the inducer.</text>
</comment>
<evidence type="ECO:0000256" key="3">
    <source>
        <dbReference type="ARBA" id="ARBA00023015"/>
    </source>
</evidence>
<accession>F7QZG0</accession>
<dbReference type="AlphaFoldDB" id="F7QZG0"/>
<keyword evidence="5" id="KW-0804">Transcription</keyword>
<dbReference type="InterPro" id="IPR037171">
    <property type="entry name" value="NagB/RpiA_transferase-like"/>
</dbReference>
<keyword evidence="2" id="KW-0678">Repressor</keyword>
<evidence type="ECO:0000256" key="6">
    <source>
        <dbReference type="ARBA" id="ARBA00024937"/>
    </source>
</evidence>
<dbReference type="Gene3D" id="1.10.10.10">
    <property type="entry name" value="Winged helix-like DNA-binding domain superfamily/Winged helix DNA-binding domain"/>
    <property type="match status" value="1"/>
</dbReference>
<protein>
    <recommendedName>
        <fullName evidence="1">Lactose phosphotransferase system repressor</fullName>
    </recommendedName>
</protein>
<dbReference type="InterPro" id="IPR014036">
    <property type="entry name" value="DeoR-like_C"/>
</dbReference>
<sequence length="256" mass="28741">MSGDDKMLKKERLIAIQKAVDEKGIVNVNDLIEALDVSDMTIRRDLDELAKAGKIHRIHGGAQRVENIEDVELTRNEKTIVNSELKEQVAKKAADLIVPGDTLYLGPGTTIEPLIKYVEHPEQIRVVTNSLPVFEAWKQTDAEIVLIGGNFRKKSGAFIGGLAEQMLRELKFTKAFVSANGINDECVMTANAEEGQTQAVALNNAQKKIMMLDETKFNRNDFYRYYSLYNVDCIITSDGLDDNTLKHYSSYVEIKK</sequence>
<dbReference type="PRINTS" id="PR00037">
    <property type="entry name" value="HTHLACR"/>
</dbReference>
<evidence type="ECO:0000313" key="9">
    <source>
        <dbReference type="Proteomes" id="UP000002971"/>
    </source>
</evidence>
<organism evidence="8 9">
    <name type="scientific">Ligilactobacillus ruminis SPM0211</name>
    <dbReference type="NCBI Taxonomy" id="1040964"/>
    <lineage>
        <taxon>Bacteria</taxon>
        <taxon>Bacillati</taxon>
        <taxon>Bacillota</taxon>
        <taxon>Bacilli</taxon>
        <taxon>Lactobacillales</taxon>
        <taxon>Lactobacillaceae</taxon>
        <taxon>Ligilactobacillus</taxon>
    </lineage>
</organism>
<name>F7QZG0_9LACO</name>
<evidence type="ECO:0000313" key="8">
    <source>
        <dbReference type="EMBL" id="EGM52881.1"/>
    </source>
</evidence>
<feature type="domain" description="HTH deoR-type" evidence="7">
    <location>
        <begin position="9"/>
        <end position="64"/>
    </location>
</feature>
<dbReference type="GO" id="GO:0003677">
    <property type="term" value="F:DNA binding"/>
    <property type="evidence" value="ECO:0007669"/>
    <property type="project" value="UniProtKB-KW"/>
</dbReference>
<dbReference type="Gene3D" id="3.40.50.1360">
    <property type="match status" value="1"/>
</dbReference>
<dbReference type="InterPro" id="IPR018356">
    <property type="entry name" value="Tscrpt_reg_HTH_DeoR_CS"/>
</dbReference>
<reference evidence="8 9" key="1">
    <citation type="journal article" date="2011" name="J. Bacteriol.">
        <title>Genome Sequence of Lactobacillus ruminis SPM0211, Isolated from a Fecal Sample from a Healthy Korean.</title>
        <authorList>
            <person name="Lee S."/>
            <person name="Cho Y.J."/>
            <person name="Lee A.H."/>
            <person name="Chun J."/>
            <person name="Ha N.J."/>
            <person name="Ko G."/>
        </authorList>
    </citation>
    <scope>NUCLEOTIDE SEQUENCE [LARGE SCALE GENOMIC DNA]</scope>
    <source>
        <strain evidence="8 9">SPM0211</strain>
    </source>
</reference>
<dbReference type="Pfam" id="PF00455">
    <property type="entry name" value="DeoRC"/>
    <property type="match status" value="1"/>
</dbReference>
<evidence type="ECO:0000256" key="1">
    <source>
        <dbReference type="ARBA" id="ARBA00021390"/>
    </source>
</evidence>
<dbReference type="SUPFAM" id="SSF100950">
    <property type="entry name" value="NagB/RpiA/CoA transferase-like"/>
    <property type="match status" value="1"/>
</dbReference>
<evidence type="ECO:0000256" key="5">
    <source>
        <dbReference type="ARBA" id="ARBA00023163"/>
    </source>
</evidence>
<dbReference type="GO" id="GO:0003700">
    <property type="term" value="F:DNA-binding transcription factor activity"/>
    <property type="evidence" value="ECO:0007669"/>
    <property type="project" value="InterPro"/>
</dbReference>
<dbReference type="SMART" id="SM01134">
    <property type="entry name" value="DeoRC"/>
    <property type="match status" value="1"/>
</dbReference>
<comment type="caution">
    <text evidence="8">The sequence shown here is derived from an EMBL/GenBank/DDBJ whole genome shotgun (WGS) entry which is preliminary data.</text>
</comment>
<dbReference type="Pfam" id="PF08220">
    <property type="entry name" value="HTH_DeoR"/>
    <property type="match status" value="1"/>
</dbReference>
<dbReference type="InterPro" id="IPR050313">
    <property type="entry name" value="Carb_Metab_HTH_regulators"/>
</dbReference>
<keyword evidence="3" id="KW-0805">Transcription regulation</keyword>
<keyword evidence="4" id="KW-0238">DNA-binding</keyword>
<dbReference type="InterPro" id="IPR036390">
    <property type="entry name" value="WH_DNA-bd_sf"/>
</dbReference>
<proteinExistence type="predicted"/>
<dbReference type="PANTHER" id="PTHR30363:SF4">
    <property type="entry name" value="GLYCEROL-3-PHOSPHATE REGULON REPRESSOR"/>
    <property type="match status" value="1"/>
</dbReference>
<gene>
    <name evidence="8" type="ORF">LRU_00816</name>
</gene>
<dbReference type="SUPFAM" id="SSF46785">
    <property type="entry name" value="Winged helix' DNA-binding domain"/>
    <property type="match status" value="1"/>
</dbReference>
<dbReference type="Proteomes" id="UP000002971">
    <property type="component" value="Unassembled WGS sequence"/>
</dbReference>
<dbReference type="PANTHER" id="PTHR30363">
    <property type="entry name" value="HTH-TYPE TRANSCRIPTIONAL REGULATOR SRLR-RELATED"/>
    <property type="match status" value="1"/>
</dbReference>
<evidence type="ECO:0000256" key="2">
    <source>
        <dbReference type="ARBA" id="ARBA00022491"/>
    </source>
</evidence>
<evidence type="ECO:0000259" key="7">
    <source>
        <dbReference type="PROSITE" id="PS51000"/>
    </source>
</evidence>
<dbReference type="PROSITE" id="PS51000">
    <property type="entry name" value="HTH_DEOR_2"/>
    <property type="match status" value="1"/>
</dbReference>
<dbReference type="SMART" id="SM00420">
    <property type="entry name" value="HTH_DEOR"/>
    <property type="match status" value="1"/>
</dbReference>
<evidence type="ECO:0000256" key="4">
    <source>
        <dbReference type="ARBA" id="ARBA00023125"/>
    </source>
</evidence>
<dbReference type="InterPro" id="IPR036388">
    <property type="entry name" value="WH-like_DNA-bd_sf"/>
</dbReference>